<comment type="function">
    <text evidence="8">Part of the outer membrane protein assembly complex, which is involved in assembly and insertion of beta-barrel proteins into the outer membrane.</text>
</comment>
<evidence type="ECO:0000256" key="1">
    <source>
        <dbReference type="ARBA" id="ARBA00004370"/>
    </source>
</evidence>
<dbReference type="PANTHER" id="PTHR12815">
    <property type="entry name" value="SORTING AND ASSEMBLY MACHINERY SAMM50 PROTEIN FAMILY MEMBER"/>
    <property type="match status" value="1"/>
</dbReference>
<evidence type="ECO:0000256" key="3">
    <source>
        <dbReference type="ARBA" id="ARBA00022692"/>
    </source>
</evidence>
<evidence type="ECO:0000256" key="9">
    <source>
        <dbReference type="NCBIfam" id="TIGR03303"/>
    </source>
</evidence>
<feature type="domain" description="POTRA" evidence="10">
    <location>
        <begin position="95"/>
        <end position="172"/>
    </location>
</feature>
<comment type="similarity">
    <text evidence="8">Belongs to the BamA family.</text>
</comment>
<dbReference type="RefSeq" id="WP_245427941.1">
    <property type="nucleotide sequence ID" value="NZ_QNRK01000021.1"/>
</dbReference>
<evidence type="ECO:0000256" key="7">
    <source>
        <dbReference type="ARBA" id="ARBA00023237"/>
    </source>
</evidence>
<keyword evidence="7 8" id="KW-0998">Cell outer membrane</keyword>
<name>A0A366F4Z0_9HYPH</name>
<feature type="domain" description="POTRA" evidence="10">
    <location>
        <begin position="348"/>
        <end position="419"/>
    </location>
</feature>
<keyword evidence="3 8" id="KW-0812">Transmembrane</keyword>
<evidence type="ECO:0000313" key="12">
    <source>
        <dbReference type="Proteomes" id="UP000253529"/>
    </source>
</evidence>
<dbReference type="Pfam" id="PF01103">
    <property type="entry name" value="Omp85"/>
    <property type="match status" value="1"/>
</dbReference>
<dbReference type="PANTHER" id="PTHR12815:SF23">
    <property type="entry name" value="OUTER MEMBRANE PROTEIN ASSEMBLY FACTOR BAMA"/>
    <property type="match status" value="1"/>
</dbReference>
<dbReference type="PIRSF" id="PIRSF006076">
    <property type="entry name" value="OM_assembly_OMP85"/>
    <property type="match status" value="1"/>
</dbReference>
<keyword evidence="5 8" id="KW-0677">Repeat</keyword>
<evidence type="ECO:0000256" key="8">
    <source>
        <dbReference type="HAMAP-Rule" id="MF_01430"/>
    </source>
</evidence>
<evidence type="ECO:0000259" key="10">
    <source>
        <dbReference type="PROSITE" id="PS51779"/>
    </source>
</evidence>
<comment type="subcellular location">
    <subcellularLocation>
        <location evidence="8">Cell outer membrane</location>
    </subcellularLocation>
    <subcellularLocation>
        <location evidence="1">Membrane</location>
    </subcellularLocation>
</comment>
<dbReference type="AlphaFoldDB" id="A0A366F4Z0"/>
<dbReference type="GO" id="GO:0051205">
    <property type="term" value="P:protein insertion into membrane"/>
    <property type="evidence" value="ECO:0007669"/>
    <property type="project" value="UniProtKB-UniRule"/>
</dbReference>
<evidence type="ECO:0000256" key="6">
    <source>
        <dbReference type="ARBA" id="ARBA00023136"/>
    </source>
</evidence>
<dbReference type="Proteomes" id="UP000253529">
    <property type="component" value="Unassembled WGS sequence"/>
</dbReference>
<evidence type="ECO:0000256" key="4">
    <source>
        <dbReference type="ARBA" id="ARBA00022729"/>
    </source>
</evidence>
<dbReference type="GO" id="GO:0009279">
    <property type="term" value="C:cell outer membrane"/>
    <property type="evidence" value="ECO:0007669"/>
    <property type="project" value="UniProtKB-SubCell"/>
</dbReference>
<dbReference type="InterPro" id="IPR000184">
    <property type="entry name" value="Bac_surfAg_D15"/>
</dbReference>
<dbReference type="InterPro" id="IPR039910">
    <property type="entry name" value="D15-like"/>
</dbReference>
<gene>
    <name evidence="8" type="primary">bamA</name>
    <name evidence="11" type="ORF">DFR50_12156</name>
</gene>
<accession>A0A366F4Z0</accession>
<evidence type="ECO:0000256" key="2">
    <source>
        <dbReference type="ARBA" id="ARBA00022452"/>
    </source>
</evidence>
<dbReference type="InterPro" id="IPR034746">
    <property type="entry name" value="POTRA"/>
</dbReference>
<organism evidence="11 12">
    <name type="scientific">Roseiarcus fermentans</name>
    <dbReference type="NCBI Taxonomy" id="1473586"/>
    <lineage>
        <taxon>Bacteria</taxon>
        <taxon>Pseudomonadati</taxon>
        <taxon>Pseudomonadota</taxon>
        <taxon>Alphaproteobacteria</taxon>
        <taxon>Hyphomicrobiales</taxon>
        <taxon>Roseiarcaceae</taxon>
        <taxon>Roseiarcus</taxon>
    </lineage>
</organism>
<dbReference type="PROSITE" id="PS51779">
    <property type="entry name" value="POTRA"/>
    <property type="match status" value="2"/>
</dbReference>
<proteinExistence type="inferred from homology"/>
<keyword evidence="4 8" id="KW-0732">Signal</keyword>
<dbReference type="Gene3D" id="2.40.160.50">
    <property type="entry name" value="membrane protein fhac: a member of the omp85/tpsb transporter family"/>
    <property type="match status" value="1"/>
</dbReference>
<reference evidence="11 12" key="1">
    <citation type="submission" date="2018-06" db="EMBL/GenBank/DDBJ databases">
        <title>Genomic Encyclopedia of Type Strains, Phase IV (KMG-IV): sequencing the most valuable type-strain genomes for metagenomic binning, comparative biology and taxonomic classification.</title>
        <authorList>
            <person name="Goeker M."/>
        </authorList>
    </citation>
    <scope>NUCLEOTIDE SEQUENCE [LARGE SCALE GENOMIC DNA]</scope>
    <source>
        <strain evidence="11 12">DSM 24875</strain>
    </source>
</reference>
<keyword evidence="12" id="KW-1185">Reference proteome</keyword>
<comment type="subunit">
    <text evidence="8">Part of the Bam complex.</text>
</comment>
<protein>
    <recommendedName>
        <fullName evidence="8 9">Outer membrane protein assembly factor BamA</fullName>
    </recommendedName>
</protein>
<evidence type="ECO:0000256" key="5">
    <source>
        <dbReference type="ARBA" id="ARBA00022737"/>
    </source>
</evidence>
<comment type="caution">
    <text evidence="11">The sequence shown here is derived from an EMBL/GenBank/DDBJ whole genome shotgun (WGS) entry which is preliminary data.</text>
</comment>
<dbReference type="EMBL" id="QNRK01000021">
    <property type="protein sequence ID" value="RBP09711.1"/>
    <property type="molecule type" value="Genomic_DNA"/>
</dbReference>
<dbReference type="NCBIfam" id="TIGR03303">
    <property type="entry name" value="OM_YaeT"/>
    <property type="match status" value="1"/>
</dbReference>
<sequence>MNDMNWIRGVFGALVLAVVFALGGMVPVSPAFAQQIVVEGGSGIDPAALKPYFSGTDPASIQRGVDDLKATGIYSSVSARAVDGRIVVSLAVAKQVINRVAFEGNSKITKDQLEVEVQSKPGQPYSEAVGEGDVGRIKDAYKKYGRNEARVTKRLVTLPNGRVDLVFSIDEGDKTGIREINFVGNNAISSYRLHNLMQTSTMNLLSWFKSTDVYDPDRLASDEEAIRRYYMKNGFADFRIVNTDVTYQPNPAGYVITITVDEGPQYHVSGVSVDSHIPAVDGPALLSRSALHAGDVYDAGGVDKTVDQMTRAVATQGYAFSEVRPHGERDTVNHTIALNYSVDNGPKVYIERIDIVGNTRTRDYVIRREFDIGEGDPYNHVMIERAERRLNGLGYFKKVHISNRPGSTPDRVIVVVEVQDQPTGSLSLSGGYSTTQGIMAELAYTETNFLGRGQYVRLSVSDGQYSQGWKASFTEPYFLGQRLAAGFDLYHQVNSQNQYALYENWTTGATLRLGVPITDELTFQPNYALYQSKISIPNTTSQPYDDCSGPNSPWYVGGTYYAVTPTIYINCLTNGEAPVEIKQAAAQGAVTTSLIGFTMSYNTLDDRRDPTSGWAANYKQDFAGVGGQSDFIRETLDARWFHPVVTDDFIGQIHLQAGQINGFGSKQLDIINNFMMGPTLVRGFAPGGIGPRDVASSNNITGSAIGGTTYYGASAEVDFPIFGLPKEIGLKGALFADAGNLIGYSGQTNFASFLGYTYCPAQNVILITQPSCAKIWDPNLIRSSVGASLIWNSPMGPIRFDFALPLSKGKYDQTQVFNFSGGATF</sequence>
<evidence type="ECO:0000313" key="11">
    <source>
        <dbReference type="EMBL" id="RBP09711.1"/>
    </source>
</evidence>
<dbReference type="Pfam" id="PF07244">
    <property type="entry name" value="POTRA"/>
    <property type="match status" value="4"/>
</dbReference>
<dbReference type="GO" id="GO:0043165">
    <property type="term" value="P:Gram-negative-bacterium-type cell outer membrane assembly"/>
    <property type="evidence" value="ECO:0007669"/>
    <property type="project" value="UniProtKB-UniRule"/>
</dbReference>
<dbReference type="InterPro" id="IPR023707">
    <property type="entry name" value="OM_assembly_BamA"/>
</dbReference>
<keyword evidence="6 8" id="KW-0472">Membrane</keyword>
<dbReference type="HAMAP" id="MF_01430">
    <property type="entry name" value="OM_assembly_BamA"/>
    <property type="match status" value="1"/>
</dbReference>
<keyword evidence="2 8" id="KW-1134">Transmembrane beta strand</keyword>
<dbReference type="InterPro" id="IPR010827">
    <property type="entry name" value="BamA/TamA_POTRA"/>
</dbReference>
<dbReference type="Gene3D" id="3.10.20.310">
    <property type="entry name" value="membrane protein fhac"/>
    <property type="match status" value="4"/>
</dbReference>